<dbReference type="InterPro" id="IPR029058">
    <property type="entry name" value="AB_hydrolase_fold"/>
</dbReference>
<organism evidence="4 5">
    <name type="scientific">Flavobacterium erciyesense</name>
    <dbReference type="NCBI Taxonomy" id="2825842"/>
    <lineage>
        <taxon>Bacteria</taxon>
        <taxon>Pseudomonadati</taxon>
        <taxon>Bacteroidota</taxon>
        <taxon>Flavobacteriia</taxon>
        <taxon>Flavobacteriales</taxon>
        <taxon>Flavobacteriaceae</taxon>
        <taxon>Flavobacterium</taxon>
    </lineage>
</organism>
<keyword evidence="5" id="KW-1185">Reference proteome</keyword>
<dbReference type="SUPFAM" id="SSF53474">
    <property type="entry name" value="alpha/beta-Hydrolases"/>
    <property type="match status" value="1"/>
</dbReference>
<dbReference type="GO" id="GO:0016787">
    <property type="term" value="F:hydrolase activity"/>
    <property type="evidence" value="ECO:0007669"/>
    <property type="project" value="UniProtKB-KW"/>
</dbReference>
<sequence length="279" mass="31102">MIKKQIFAIFFFFTVSILWAQKTEYATVSNVSYYDGASAKTDEYVKERCVLDVYYPKNAKGFATVIWFHGGGLSGGNKELPGGLKDKGFAVISVNYRLSPKVKVEKCIEDAAAAVAWTFQNIEKYGGNKSLIFVSGHSAGGYLALMVGMDKKWLQAKNTDANTIAGLIPLSPQVITHFELRKERGIPDTQPVVDAFAPMYHVRADAPPLLLITGDRELEMLGRYEENAYFMRMMKVVGHKATTLYEIQGFGHNMVEPALPLLVNQVKKITAEKLAVRKY</sequence>
<reference evidence="4 5" key="1">
    <citation type="submission" date="2021-04" db="EMBL/GenBank/DDBJ databases">
        <title>Description of novel Flavobacterium sp. F-328.</title>
        <authorList>
            <person name="Saticioglu I.B."/>
        </authorList>
    </citation>
    <scope>NUCLEOTIDE SEQUENCE [LARGE SCALE GENOMIC DNA]</scope>
    <source>
        <strain evidence="4 5">F-328</strain>
    </source>
</reference>
<comment type="caution">
    <text evidence="4">The sequence shown here is derived from an EMBL/GenBank/DDBJ whole genome shotgun (WGS) entry which is preliminary data.</text>
</comment>
<protein>
    <submittedName>
        <fullName evidence="4">Alpha/beta hydrolase</fullName>
    </submittedName>
</protein>
<name>A0ABS5D7M3_9FLAO</name>
<feature type="chain" id="PRO_5046582794" evidence="2">
    <location>
        <begin position="21"/>
        <end position="279"/>
    </location>
</feature>
<keyword evidence="2" id="KW-0732">Signal</keyword>
<accession>A0ABS5D7M3</accession>
<dbReference type="PANTHER" id="PTHR48081:SF9">
    <property type="entry name" value="CARBOXYLESTERASE"/>
    <property type="match status" value="1"/>
</dbReference>
<proteinExistence type="predicted"/>
<dbReference type="EMBL" id="JAGPXB010000022">
    <property type="protein sequence ID" value="MBQ0909993.1"/>
    <property type="molecule type" value="Genomic_DNA"/>
</dbReference>
<evidence type="ECO:0000259" key="3">
    <source>
        <dbReference type="Pfam" id="PF20434"/>
    </source>
</evidence>
<gene>
    <name evidence="4" type="ORF">KBJ98_14875</name>
</gene>
<keyword evidence="1 4" id="KW-0378">Hydrolase</keyword>
<evidence type="ECO:0000256" key="2">
    <source>
        <dbReference type="SAM" id="SignalP"/>
    </source>
</evidence>
<feature type="signal peptide" evidence="2">
    <location>
        <begin position="1"/>
        <end position="20"/>
    </location>
</feature>
<evidence type="ECO:0000256" key="1">
    <source>
        <dbReference type="ARBA" id="ARBA00022801"/>
    </source>
</evidence>
<dbReference type="Pfam" id="PF20434">
    <property type="entry name" value="BD-FAE"/>
    <property type="match status" value="1"/>
</dbReference>
<dbReference type="Proteomes" id="UP000679008">
    <property type="component" value="Unassembled WGS sequence"/>
</dbReference>
<feature type="domain" description="BD-FAE-like" evidence="3">
    <location>
        <begin position="51"/>
        <end position="152"/>
    </location>
</feature>
<dbReference type="InterPro" id="IPR050300">
    <property type="entry name" value="GDXG_lipolytic_enzyme"/>
</dbReference>
<dbReference type="InterPro" id="IPR049492">
    <property type="entry name" value="BD-FAE-like_dom"/>
</dbReference>
<evidence type="ECO:0000313" key="4">
    <source>
        <dbReference type="EMBL" id="MBQ0909993.1"/>
    </source>
</evidence>
<dbReference type="RefSeq" id="WP_210791835.1">
    <property type="nucleotide sequence ID" value="NZ_JAGPXB010000022.1"/>
</dbReference>
<dbReference type="PANTHER" id="PTHR48081">
    <property type="entry name" value="AB HYDROLASE SUPERFAMILY PROTEIN C4A8.06C"/>
    <property type="match status" value="1"/>
</dbReference>
<dbReference type="Gene3D" id="3.40.50.1820">
    <property type="entry name" value="alpha/beta hydrolase"/>
    <property type="match status" value="1"/>
</dbReference>
<evidence type="ECO:0000313" key="5">
    <source>
        <dbReference type="Proteomes" id="UP000679008"/>
    </source>
</evidence>